<name>A0A644V9L9_9ZZZZ</name>
<dbReference type="GO" id="GO:0005829">
    <property type="term" value="C:cytosol"/>
    <property type="evidence" value="ECO:0007669"/>
    <property type="project" value="TreeGrafter"/>
</dbReference>
<dbReference type="GO" id="GO:0008713">
    <property type="term" value="F:ADP-heptose-lipopolysaccharide heptosyltransferase activity"/>
    <property type="evidence" value="ECO:0007669"/>
    <property type="project" value="TreeGrafter"/>
</dbReference>
<dbReference type="PANTHER" id="PTHR30160:SF1">
    <property type="entry name" value="LIPOPOLYSACCHARIDE 1,2-N-ACETYLGLUCOSAMINETRANSFERASE-RELATED"/>
    <property type="match status" value="1"/>
</dbReference>
<dbReference type="EC" id="2.-.-.-" evidence="3"/>
<protein>
    <submittedName>
        <fullName evidence="3">Lipopolysaccharide heptosyltransferase 1</fullName>
        <ecNumber evidence="3">2.-.-.-</ecNumber>
    </submittedName>
</protein>
<gene>
    <name evidence="3" type="primary">rfaC_1</name>
    <name evidence="3" type="ORF">SDC9_34043</name>
</gene>
<dbReference type="GO" id="GO:0009244">
    <property type="term" value="P:lipopolysaccharide core region biosynthetic process"/>
    <property type="evidence" value="ECO:0007669"/>
    <property type="project" value="TreeGrafter"/>
</dbReference>
<proteinExistence type="predicted"/>
<dbReference type="InterPro" id="IPR002201">
    <property type="entry name" value="Glyco_trans_9"/>
</dbReference>
<evidence type="ECO:0000313" key="3">
    <source>
        <dbReference type="EMBL" id="MPL88030.1"/>
    </source>
</evidence>
<dbReference type="CDD" id="cd03789">
    <property type="entry name" value="GT9_LPS_heptosyltransferase"/>
    <property type="match status" value="1"/>
</dbReference>
<dbReference type="SUPFAM" id="SSF53756">
    <property type="entry name" value="UDP-Glycosyltransferase/glycogen phosphorylase"/>
    <property type="match status" value="1"/>
</dbReference>
<dbReference type="Gene3D" id="3.40.50.2000">
    <property type="entry name" value="Glycogen Phosphorylase B"/>
    <property type="match status" value="2"/>
</dbReference>
<dbReference type="Pfam" id="PF01075">
    <property type="entry name" value="Glyco_transf_9"/>
    <property type="match status" value="1"/>
</dbReference>
<keyword evidence="1" id="KW-0328">Glycosyltransferase</keyword>
<comment type="caution">
    <text evidence="3">The sequence shown here is derived from an EMBL/GenBank/DDBJ whole genome shotgun (WGS) entry which is preliminary data.</text>
</comment>
<accession>A0A644V9L9</accession>
<dbReference type="PANTHER" id="PTHR30160">
    <property type="entry name" value="TETRAACYLDISACCHARIDE 4'-KINASE-RELATED"/>
    <property type="match status" value="1"/>
</dbReference>
<dbReference type="AlphaFoldDB" id="A0A644V9L9"/>
<dbReference type="InterPro" id="IPR051199">
    <property type="entry name" value="LPS_LOS_Heptosyltrfase"/>
</dbReference>
<keyword evidence="2 3" id="KW-0808">Transferase</keyword>
<evidence type="ECO:0000256" key="1">
    <source>
        <dbReference type="ARBA" id="ARBA00022676"/>
    </source>
</evidence>
<evidence type="ECO:0000256" key="2">
    <source>
        <dbReference type="ARBA" id="ARBA00022679"/>
    </source>
</evidence>
<dbReference type="EMBL" id="VSSQ01000249">
    <property type="protein sequence ID" value="MPL88030.1"/>
    <property type="molecule type" value="Genomic_DNA"/>
</dbReference>
<organism evidence="3">
    <name type="scientific">bioreactor metagenome</name>
    <dbReference type="NCBI Taxonomy" id="1076179"/>
    <lineage>
        <taxon>unclassified sequences</taxon>
        <taxon>metagenomes</taxon>
        <taxon>ecological metagenomes</taxon>
    </lineage>
</organism>
<sequence>MIKKILIIRLSSIGDVIHCTPVAKALKTAWPDCQITWLTGEVCADLIRYNPYVDECIVWSRERFEKYCGKYEFKEAWRMWRELMKIFSAREFYAVLDVHGLFLTGLIASKIKAERRIGLKDARELNFLFMTETVKPNGRHITKRYISILEPLGIFANGDDMTLVVPDKEKKFAANFLRQAGVKAGDKLAVLVPGTTWPSKNWSPEFFAKTASLLAGDFKSIICGGISEITIGHEIESRVSSSLINAIGKTNLLEMASILERASVVVAGDTGPLHMAAALKIPTVVIFGPSDPECYRPLGNTSIALFHKQKCSFCHKQNCPKGKKDCMKSVLPQEVAEAVYKLAGGLEPTAINVI</sequence>
<reference evidence="3" key="1">
    <citation type="submission" date="2019-08" db="EMBL/GenBank/DDBJ databases">
        <authorList>
            <person name="Kucharzyk K."/>
            <person name="Murdoch R.W."/>
            <person name="Higgins S."/>
            <person name="Loffler F."/>
        </authorList>
    </citation>
    <scope>NUCLEOTIDE SEQUENCE</scope>
</reference>